<accession>A0A9K3NTL4</accession>
<dbReference type="EMBL" id="MNCJ02000318">
    <property type="protein sequence ID" value="KAF5812692.1"/>
    <property type="molecule type" value="Genomic_DNA"/>
</dbReference>
<dbReference type="AlphaFoldDB" id="A0A9K3NTL4"/>
<proteinExistence type="predicted"/>
<evidence type="ECO:0000313" key="1">
    <source>
        <dbReference type="EMBL" id="KAF5812692.1"/>
    </source>
</evidence>
<organism evidence="1 2">
    <name type="scientific">Helianthus annuus</name>
    <name type="common">Common sunflower</name>
    <dbReference type="NCBI Taxonomy" id="4232"/>
    <lineage>
        <taxon>Eukaryota</taxon>
        <taxon>Viridiplantae</taxon>
        <taxon>Streptophyta</taxon>
        <taxon>Embryophyta</taxon>
        <taxon>Tracheophyta</taxon>
        <taxon>Spermatophyta</taxon>
        <taxon>Magnoliopsida</taxon>
        <taxon>eudicotyledons</taxon>
        <taxon>Gunneridae</taxon>
        <taxon>Pentapetalae</taxon>
        <taxon>asterids</taxon>
        <taxon>campanulids</taxon>
        <taxon>Asterales</taxon>
        <taxon>Asteraceae</taxon>
        <taxon>Asteroideae</taxon>
        <taxon>Heliantheae alliance</taxon>
        <taxon>Heliantheae</taxon>
        <taxon>Helianthus</taxon>
    </lineage>
</organism>
<gene>
    <name evidence="1" type="ORF">HanXRQr2_Chr03g0089381</name>
</gene>
<evidence type="ECO:0000313" key="2">
    <source>
        <dbReference type="Proteomes" id="UP000215914"/>
    </source>
</evidence>
<protein>
    <submittedName>
        <fullName evidence="1">Uncharacterized protein</fullName>
    </submittedName>
</protein>
<reference evidence="1" key="2">
    <citation type="submission" date="2020-06" db="EMBL/GenBank/DDBJ databases">
        <title>Helianthus annuus Genome sequencing and assembly Release 2.</title>
        <authorList>
            <person name="Gouzy J."/>
            <person name="Langlade N."/>
            <person name="Munos S."/>
        </authorList>
    </citation>
    <scope>NUCLEOTIDE SEQUENCE</scope>
    <source>
        <tissue evidence="1">Leaves</tissue>
    </source>
</reference>
<dbReference type="Gramene" id="mRNA:HanXRQr2_Chr03g0089381">
    <property type="protein sequence ID" value="mRNA:HanXRQr2_Chr03g0089381"/>
    <property type="gene ID" value="HanXRQr2_Chr03g0089381"/>
</dbReference>
<dbReference type="Proteomes" id="UP000215914">
    <property type="component" value="Unassembled WGS sequence"/>
</dbReference>
<comment type="caution">
    <text evidence="1">The sequence shown here is derived from an EMBL/GenBank/DDBJ whole genome shotgun (WGS) entry which is preliminary data.</text>
</comment>
<name>A0A9K3NTL4_HELAN</name>
<keyword evidence="2" id="KW-1185">Reference proteome</keyword>
<reference evidence="1" key="1">
    <citation type="journal article" date="2017" name="Nature">
        <title>The sunflower genome provides insights into oil metabolism, flowering and Asterid evolution.</title>
        <authorList>
            <person name="Badouin H."/>
            <person name="Gouzy J."/>
            <person name="Grassa C.J."/>
            <person name="Murat F."/>
            <person name="Staton S.E."/>
            <person name="Cottret L."/>
            <person name="Lelandais-Briere C."/>
            <person name="Owens G.L."/>
            <person name="Carrere S."/>
            <person name="Mayjonade B."/>
            <person name="Legrand L."/>
            <person name="Gill N."/>
            <person name="Kane N.C."/>
            <person name="Bowers J.E."/>
            <person name="Hubner S."/>
            <person name="Bellec A."/>
            <person name="Berard A."/>
            <person name="Berges H."/>
            <person name="Blanchet N."/>
            <person name="Boniface M.C."/>
            <person name="Brunel D."/>
            <person name="Catrice O."/>
            <person name="Chaidir N."/>
            <person name="Claudel C."/>
            <person name="Donnadieu C."/>
            <person name="Faraut T."/>
            <person name="Fievet G."/>
            <person name="Helmstetter N."/>
            <person name="King M."/>
            <person name="Knapp S.J."/>
            <person name="Lai Z."/>
            <person name="Le Paslier M.C."/>
            <person name="Lippi Y."/>
            <person name="Lorenzon L."/>
            <person name="Mandel J.R."/>
            <person name="Marage G."/>
            <person name="Marchand G."/>
            <person name="Marquand E."/>
            <person name="Bret-Mestries E."/>
            <person name="Morien E."/>
            <person name="Nambeesan S."/>
            <person name="Nguyen T."/>
            <person name="Pegot-Espagnet P."/>
            <person name="Pouilly N."/>
            <person name="Raftis F."/>
            <person name="Sallet E."/>
            <person name="Schiex T."/>
            <person name="Thomas J."/>
            <person name="Vandecasteele C."/>
            <person name="Vares D."/>
            <person name="Vear F."/>
            <person name="Vautrin S."/>
            <person name="Crespi M."/>
            <person name="Mangin B."/>
            <person name="Burke J.M."/>
            <person name="Salse J."/>
            <person name="Munos S."/>
            <person name="Vincourt P."/>
            <person name="Rieseberg L.H."/>
            <person name="Langlade N.B."/>
        </authorList>
    </citation>
    <scope>NUCLEOTIDE SEQUENCE</scope>
    <source>
        <tissue evidence="1">Leaves</tissue>
    </source>
</reference>
<sequence length="58" mass="6504">MMNWLSFGIEGWVTRDDVRLALGILGALCEQLVVRQIHLREDVVSLGCSFCLSLGLRL</sequence>